<feature type="compositionally biased region" description="Polar residues" evidence="3">
    <location>
        <begin position="524"/>
        <end position="537"/>
    </location>
</feature>
<feature type="compositionally biased region" description="Polar residues" evidence="3">
    <location>
        <begin position="588"/>
        <end position="599"/>
    </location>
</feature>
<feature type="region of interest" description="Disordered" evidence="3">
    <location>
        <begin position="204"/>
        <end position="227"/>
    </location>
</feature>
<evidence type="ECO:0000256" key="1">
    <source>
        <dbReference type="ARBA" id="ARBA00023054"/>
    </source>
</evidence>
<feature type="region of interest" description="Disordered" evidence="3">
    <location>
        <begin position="660"/>
        <end position="708"/>
    </location>
</feature>
<feature type="compositionally biased region" description="Low complexity" evidence="3">
    <location>
        <begin position="1182"/>
        <end position="1196"/>
    </location>
</feature>
<feature type="compositionally biased region" description="Pro residues" evidence="3">
    <location>
        <begin position="1172"/>
        <end position="1181"/>
    </location>
</feature>
<feature type="region of interest" description="Disordered" evidence="3">
    <location>
        <begin position="1095"/>
        <end position="1250"/>
    </location>
</feature>
<dbReference type="GeneID" id="102214373"/>
<feature type="region of interest" description="Disordered" evidence="3">
    <location>
        <begin position="1274"/>
        <end position="1581"/>
    </location>
</feature>
<dbReference type="Pfam" id="PF03915">
    <property type="entry name" value="AIP3"/>
    <property type="match status" value="1"/>
</dbReference>
<feature type="region of interest" description="Disordered" evidence="3">
    <location>
        <begin position="581"/>
        <end position="636"/>
    </location>
</feature>
<feature type="compositionally biased region" description="Basic and acidic residues" evidence="3">
    <location>
        <begin position="1125"/>
        <end position="1150"/>
    </location>
</feature>
<proteinExistence type="predicted"/>
<organism evidence="5 6">
    <name type="scientific">Pundamilia nyererei</name>
    <dbReference type="NCBI Taxonomy" id="303518"/>
    <lineage>
        <taxon>Eukaryota</taxon>
        <taxon>Metazoa</taxon>
        <taxon>Chordata</taxon>
        <taxon>Craniata</taxon>
        <taxon>Vertebrata</taxon>
        <taxon>Euteleostomi</taxon>
        <taxon>Actinopterygii</taxon>
        <taxon>Neopterygii</taxon>
        <taxon>Teleostei</taxon>
        <taxon>Neoteleostei</taxon>
        <taxon>Acanthomorphata</taxon>
        <taxon>Ovalentaria</taxon>
        <taxon>Cichlomorphae</taxon>
        <taxon>Cichliformes</taxon>
        <taxon>Cichlidae</taxon>
        <taxon>African cichlids</taxon>
        <taxon>Pseudocrenilabrinae</taxon>
        <taxon>Haplochromini</taxon>
        <taxon>Pundamilia</taxon>
    </lineage>
</organism>
<feature type="region of interest" description="Disordered" evidence="3">
    <location>
        <begin position="52"/>
        <end position="170"/>
    </location>
</feature>
<feature type="compositionally biased region" description="Polar residues" evidence="3">
    <location>
        <begin position="926"/>
        <end position="941"/>
    </location>
</feature>
<feature type="compositionally biased region" description="Basic and acidic residues" evidence="3">
    <location>
        <begin position="1336"/>
        <end position="1355"/>
    </location>
</feature>
<evidence type="ECO:0000256" key="2">
    <source>
        <dbReference type="SAM" id="Coils"/>
    </source>
</evidence>
<feature type="compositionally biased region" description="Polar residues" evidence="3">
    <location>
        <begin position="1316"/>
        <end position="1326"/>
    </location>
</feature>
<feature type="compositionally biased region" description="Polar residues" evidence="3">
    <location>
        <begin position="1438"/>
        <end position="1459"/>
    </location>
</feature>
<dbReference type="CTD" id="56243"/>
<accession>A0A9Y6JJ87</accession>
<evidence type="ECO:0000256" key="3">
    <source>
        <dbReference type="SAM" id="MobiDB-lite"/>
    </source>
</evidence>
<feature type="compositionally biased region" description="Polar residues" evidence="3">
    <location>
        <begin position="550"/>
        <end position="559"/>
    </location>
</feature>
<reference evidence="6" key="1">
    <citation type="submission" date="2025-08" db="UniProtKB">
        <authorList>
            <consortium name="RefSeq"/>
        </authorList>
    </citation>
    <scope>IDENTIFICATION</scope>
</reference>
<protein>
    <submittedName>
        <fullName evidence="6">Sickle tail protein homolog isoform X16</fullName>
    </submittedName>
</protein>
<feature type="compositionally biased region" description="Low complexity" evidence="3">
    <location>
        <begin position="679"/>
        <end position="692"/>
    </location>
</feature>
<feature type="compositionally biased region" description="Pro residues" evidence="3">
    <location>
        <begin position="407"/>
        <end position="418"/>
    </location>
</feature>
<evidence type="ECO:0000259" key="4">
    <source>
        <dbReference type="Pfam" id="PF03915"/>
    </source>
</evidence>
<feature type="compositionally biased region" description="Polar residues" evidence="3">
    <location>
        <begin position="1359"/>
        <end position="1374"/>
    </location>
</feature>
<feature type="compositionally biased region" description="Low complexity" evidence="3">
    <location>
        <begin position="963"/>
        <end position="974"/>
    </location>
</feature>
<dbReference type="InterPro" id="IPR051825">
    <property type="entry name" value="SRCIN1"/>
</dbReference>
<feature type="compositionally biased region" description="Basic and acidic residues" evidence="3">
    <location>
        <begin position="994"/>
        <end position="1004"/>
    </location>
</feature>
<evidence type="ECO:0000313" key="6">
    <source>
        <dbReference type="RefSeq" id="XP_013770812.1"/>
    </source>
</evidence>
<feature type="domain" description="Actin interacting protein 3-like C-terminal" evidence="4">
    <location>
        <begin position="279"/>
        <end position="353"/>
    </location>
</feature>
<feature type="region of interest" description="Disordered" evidence="3">
    <location>
        <begin position="1"/>
        <end position="33"/>
    </location>
</feature>
<dbReference type="GO" id="GO:0005737">
    <property type="term" value="C:cytoplasm"/>
    <property type="evidence" value="ECO:0007669"/>
    <property type="project" value="TreeGrafter"/>
</dbReference>
<feature type="compositionally biased region" description="Low complexity" evidence="3">
    <location>
        <begin position="1460"/>
        <end position="1484"/>
    </location>
</feature>
<dbReference type="InterPro" id="IPR022782">
    <property type="entry name" value="AIP3-like_C"/>
</dbReference>
<feature type="compositionally biased region" description="Basic and acidic residues" evidence="3">
    <location>
        <begin position="1295"/>
        <end position="1309"/>
    </location>
</feature>
<sequence length="1581" mass="171145">MSKASRLSRPPPAGGGSKLPSPRKEYPSAPAFAGRTRVLSVGEKLMRAGSDAILSRQKSLTAAVARDKAQSETQSEIQAPSQNPGEKSQNMEGVPAKSRISPPKVSSHQQGSKHKQTKSNLKVTSPEDAEHISRRQASPNGTAPSRGDAKGSRTIPRRHTLGGARSTREILAMQPPDMDKKREAFLEHLKQKYPHHASAIMGHQERLREQSRSPKHGASTQHSIGDQVDHLSLASLESLDTMSEAEAPTTFTRGSRVRASLPVVRSANQTKDRSLGVLYLQYGDETKQIRMPNEITSIDTIRALFVSAFPQQLNMKMLESPSVAVYVKDDMRNVYYELADVRNITDHSCLKVYHKDPAQAFNHGPRPTNGDVRMHSEMALAGRDGQPPLRHPPMVPPSHHPMQAALPPTPHSMPPSPSRIPFGPRQGSLPGSATIPRDRISNANPPARSNSPCPSAILERRDVKPDEDMAGKSHTLSRGNEGLYADPYLLQEGRMGIAAAHGPHPSPGLDGPEHAMGGFHRASIRSTSSYGGPSPTDTIDHPSLYRQKSRNSQLPTLGSKTPPPSPHRMTEVRMIDIHGGPPHGMPSHSVTMERSSPVRQSFRKEEVTGTKPRNSMGSPVVPDLQGPIPAASDHQTRERMKAMEQQIASLTGLVQHALLKGPNTSGTKEPLSERPPKTSSPAHSAHSSGGSPVLSPKNSASPPDKGSVPLKVNLLQFRKNVSDLRMQLHQMRQLQLQNQEALRVQLKRAEQEISIKLAEAMRRMEDPVQRQRAVVEEDRHKYLGLEERVLTQLSELEQYVGSLQNDSATTHRAVTLKDVEEGAVTLRKVGESLAGLKGEFPALQARMRAVLRVEVEAVKFLKEEPHKLDSMLKRVKSLTDTLSSLRRCATEFSQKGPELSSNATVDNSPAVAVDTPADVSPAPGQPDSTSAPLEPQSSTIKSEVMPSSPVVIHHVQSSPVHIQQSQQSAALTSQPSPPATPSPTHISSPNLSKSQDREAPKAVDTDPPSPTRYKKTHGNSNGTASQDLVIEELQSSKEKNKSRAVSIKAAEKEWEERRQNMGHYDGKEFEKILQEAQANMMKGIPSLEVEENTALPAAGIVEEDIHNPVELPSEEPQSGPQSDKPANKGSEKLPKPLVEKSAKPALEKLSKTAIKPAATESLTKQGSEKPNKSPPPPPPRKTYPSSSSGMTTTRSGEVVYTNRKESVSTQEGEEEAPPPSPQPKPTKVAPETKPKPATPPLVTREEEDEGDKIMAELQVFQKCTVKDVGVKNLVEPTAQIEPQIRELRPGALLPLKEKKQSSEPSREDKDPDTDENGNTTVRQSQGVIYYVTGQIPKDHPPPSRLEDTNDHHREPPQSPTQDPLQNTSVASPTSRMPVPLSAKSRQSPGTTDKAGKQQKLQDAQRQFRQANGSAKRVGGDHKTTSPTIPISKIPAFYPSSTKGSSQSTQNSDATNPINPSSSSSFVTKSSILSSHPPRSSSLPSTHIPSLSNGSLKLPTPSQHTGKALSFSSQNGRVHSSSSSFSSSSSSSSPSPLSPTPLGPGGKSIRTIHTPSFTSYRSHNGSSGKSSIPTATAAKDTT</sequence>
<feature type="compositionally biased region" description="Low complexity" evidence="3">
    <location>
        <begin position="1519"/>
        <end position="1534"/>
    </location>
</feature>
<feature type="compositionally biased region" description="Polar residues" evidence="3">
    <location>
        <begin position="71"/>
        <end position="91"/>
    </location>
</feature>
<evidence type="ECO:0000313" key="5">
    <source>
        <dbReference type="Proteomes" id="UP000695023"/>
    </source>
</evidence>
<gene>
    <name evidence="6" type="primary">kiaa1217</name>
</gene>
<keyword evidence="5" id="KW-1185">Reference proteome</keyword>
<feature type="region of interest" description="Disordered" evidence="3">
    <location>
        <begin position="523"/>
        <end position="567"/>
    </location>
</feature>
<feature type="coiled-coil region" evidence="2">
    <location>
        <begin position="732"/>
        <end position="759"/>
    </location>
</feature>
<dbReference type="Gene3D" id="1.20.58.1540">
    <property type="entry name" value="Actin interacting protein 3, C-terminal domain"/>
    <property type="match status" value="1"/>
</dbReference>
<feature type="compositionally biased region" description="Polar residues" evidence="3">
    <location>
        <begin position="1398"/>
        <end position="1412"/>
    </location>
</feature>
<keyword evidence="1 2" id="KW-0175">Coiled coil</keyword>
<dbReference type="RefSeq" id="XP_013770812.1">
    <property type="nucleotide sequence ID" value="XM_013915358.1"/>
</dbReference>
<feature type="compositionally biased region" description="Pro residues" evidence="3">
    <location>
        <begin position="389"/>
        <end position="399"/>
    </location>
</feature>
<dbReference type="PANTHER" id="PTHR22741:SF11">
    <property type="entry name" value="SICKLE TAIL PROTEIN HOMOLOG"/>
    <property type="match status" value="1"/>
</dbReference>
<feature type="compositionally biased region" description="Basic and acidic residues" evidence="3">
    <location>
        <begin position="1049"/>
        <end position="1067"/>
    </location>
</feature>
<feature type="region of interest" description="Disordered" evidence="3">
    <location>
        <begin position="892"/>
        <end position="1067"/>
    </location>
</feature>
<dbReference type="Proteomes" id="UP000695023">
    <property type="component" value="Unplaced"/>
</dbReference>
<feature type="compositionally biased region" description="Polar residues" evidence="3">
    <location>
        <begin position="1550"/>
        <end position="1581"/>
    </location>
</feature>
<name>A0A9Y6JJ87_9CICH</name>
<feature type="region of interest" description="Disordered" evidence="3">
    <location>
        <begin position="384"/>
        <end position="433"/>
    </location>
</feature>
<dbReference type="PANTHER" id="PTHR22741">
    <property type="entry name" value="P140CAP/SNIP-RELATED"/>
    <property type="match status" value="1"/>
</dbReference>
<feature type="compositionally biased region" description="Polar residues" evidence="3">
    <location>
        <begin position="1486"/>
        <end position="1518"/>
    </location>
</feature>